<sequence>MAPGAVLEVARCRLAMWWRGSHQPSPVGKFFLTCHRYLSPGDTERQ</sequence>
<keyword evidence="2" id="KW-1185">Reference proteome</keyword>
<protein>
    <submittedName>
        <fullName evidence="1">Uncharacterized protein</fullName>
    </submittedName>
</protein>
<proteinExistence type="predicted"/>
<reference evidence="1 2" key="1">
    <citation type="journal article" date="2018" name="Front. Plant Sci.">
        <title>Red Clover (Trifolium pratense) and Zigzag Clover (T. medium) - A Picture of Genomic Similarities and Differences.</title>
        <authorList>
            <person name="Dluhosova J."/>
            <person name="Istvanek J."/>
            <person name="Nedelnik J."/>
            <person name="Repkova J."/>
        </authorList>
    </citation>
    <scope>NUCLEOTIDE SEQUENCE [LARGE SCALE GENOMIC DNA]</scope>
    <source>
        <strain evidence="2">cv. 10/8</strain>
        <tissue evidence="1">Leaf</tissue>
    </source>
</reference>
<dbReference type="Proteomes" id="UP000265520">
    <property type="component" value="Unassembled WGS sequence"/>
</dbReference>
<evidence type="ECO:0000313" key="1">
    <source>
        <dbReference type="EMBL" id="MCI87296.1"/>
    </source>
</evidence>
<comment type="caution">
    <text evidence="1">The sequence shown here is derived from an EMBL/GenBank/DDBJ whole genome shotgun (WGS) entry which is preliminary data.</text>
</comment>
<accession>A0A392VFX6</accession>
<evidence type="ECO:0000313" key="2">
    <source>
        <dbReference type="Proteomes" id="UP000265520"/>
    </source>
</evidence>
<organism evidence="1 2">
    <name type="scientific">Trifolium medium</name>
    <dbReference type="NCBI Taxonomy" id="97028"/>
    <lineage>
        <taxon>Eukaryota</taxon>
        <taxon>Viridiplantae</taxon>
        <taxon>Streptophyta</taxon>
        <taxon>Embryophyta</taxon>
        <taxon>Tracheophyta</taxon>
        <taxon>Spermatophyta</taxon>
        <taxon>Magnoliopsida</taxon>
        <taxon>eudicotyledons</taxon>
        <taxon>Gunneridae</taxon>
        <taxon>Pentapetalae</taxon>
        <taxon>rosids</taxon>
        <taxon>fabids</taxon>
        <taxon>Fabales</taxon>
        <taxon>Fabaceae</taxon>
        <taxon>Papilionoideae</taxon>
        <taxon>50 kb inversion clade</taxon>
        <taxon>NPAAA clade</taxon>
        <taxon>Hologalegina</taxon>
        <taxon>IRL clade</taxon>
        <taxon>Trifolieae</taxon>
        <taxon>Trifolium</taxon>
    </lineage>
</organism>
<feature type="non-terminal residue" evidence="1">
    <location>
        <position position="46"/>
    </location>
</feature>
<name>A0A392VFX6_9FABA</name>
<dbReference type="AlphaFoldDB" id="A0A392VFX6"/>
<dbReference type="EMBL" id="LXQA011162550">
    <property type="protein sequence ID" value="MCI87296.1"/>
    <property type="molecule type" value="Genomic_DNA"/>
</dbReference>